<keyword evidence="4" id="KW-1185">Reference proteome</keyword>
<gene>
    <name evidence="3" type="ORF">LIP_1884</name>
</gene>
<dbReference type="Gene3D" id="3.30.70.930">
    <property type="match status" value="1"/>
</dbReference>
<comment type="similarity">
    <text evidence="1">Belongs to the UPF0045 family.</text>
</comment>
<dbReference type="PANTHER" id="PTHR33777">
    <property type="entry name" value="UPF0045 PROTEIN ECM15"/>
    <property type="match status" value="1"/>
</dbReference>
<dbReference type="AlphaFoldDB" id="A0A0K2SKU1"/>
<organism evidence="3 4">
    <name type="scientific">Limnochorda pilosa</name>
    <dbReference type="NCBI Taxonomy" id="1555112"/>
    <lineage>
        <taxon>Bacteria</taxon>
        <taxon>Bacillati</taxon>
        <taxon>Bacillota</taxon>
        <taxon>Limnochordia</taxon>
        <taxon>Limnochordales</taxon>
        <taxon>Limnochordaceae</taxon>
        <taxon>Limnochorda</taxon>
    </lineage>
</organism>
<feature type="domain" description="Thiamine-binding protein" evidence="2">
    <location>
        <begin position="4"/>
        <end position="96"/>
    </location>
</feature>
<evidence type="ECO:0000313" key="3">
    <source>
        <dbReference type="EMBL" id="BAS27726.1"/>
    </source>
</evidence>
<protein>
    <recommendedName>
        <fullName evidence="2">Thiamine-binding protein domain-containing protein</fullName>
    </recommendedName>
</protein>
<name>A0A0K2SKU1_LIMPI</name>
<reference evidence="4" key="2">
    <citation type="journal article" date="2016" name="Int. J. Syst. Evol. Microbiol.">
        <title>Complete genome sequence and cell structure of Limnochorda pilosa, a Gram-negative spore-former within the phylum Firmicutes.</title>
        <authorList>
            <person name="Watanabe M."/>
            <person name="Kojima H."/>
            <person name="Fukui M."/>
        </authorList>
    </citation>
    <scope>NUCLEOTIDE SEQUENCE [LARGE SCALE GENOMIC DNA]</scope>
    <source>
        <strain evidence="4">HC45</strain>
    </source>
</reference>
<evidence type="ECO:0000313" key="4">
    <source>
        <dbReference type="Proteomes" id="UP000065807"/>
    </source>
</evidence>
<dbReference type="NCBIfam" id="TIGR00106">
    <property type="entry name" value="MTH1187 family thiamine-binding protein"/>
    <property type="match status" value="1"/>
</dbReference>
<accession>A0A0K2SKU1</accession>
<dbReference type="KEGG" id="lpil:LIP_1884"/>
<dbReference type="PANTHER" id="PTHR33777:SF1">
    <property type="entry name" value="UPF0045 PROTEIN ECM15"/>
    <property type="match status" value="1"/>
</dbReference>
<dbReference type="Pfam" id="PF01910">
    <property type="entry name" value="Thiamine_BP"/>
    <property type="match status" value="1"/>
</dbReference>
<dbReference type="Proteomes" id="UP000065807">
    <property type="component" value="Chromosome"/>
</dbReference>
<dbReference type="GO" id="GO:0005829">
    <property type="term" value="C:cytosol"/>
    <property type="evidence" value="ECO:0007669"/>
    <property type="project" value="TreeGrafter"/>
</dbReference>
<proteinExistence type="inferred from homology"/>
<dbReference type="InterPro" id="IPR002767">
    <property type="entry name" value="Thiamine_BP"/>
</dbReference>
<dbReference type="RefSeq" id="WP_068136980.1">
    <property type="nucleotide sequence ID" value="NZ_AP014924.1"/>
</dbReference>
<dbReference type="SUPFAM" id="SSF89957">
    <property type="entry name" value="MTH1187/YkoF-like"/>
    <property type="match status" value="1"/>
</dbReference>
<sequence length="102" mass="11005">MAIAAVSITPIGTGETGVAPYVAAAERVLRSEPGLRVELNAMFTLLEGDLDAIFRAIRKAEEAVVEAGAQRVSTVIKIDDRRDRPTTLDGKVTRVEELLREG</sequence>
<dbReference type="InterPro" id="IPR029756">
    <property type="entry name" value="MTH1187/YkoF-like"/>
</dbReference>
<evidence type="ECO:0000256" key="1">
    <source>
        <dbReference type="ARBA" id="ARBA00010272"/>
    </source>
</evidence>
<dbReference type="EMBL" id="AP014924">
    <property type="protein sequence ID" value="BAS27726.1"/>
    <property type="molecule type" value="Genomic_DNA"/>
</dbReference>
<dbReference type="InterPro" id="IPR051614">
    <property type="entry name" value="UPF0045_domain"/>
</dbReference>
<dbReference type="OrthoDB" id="2147383at2"/>
<reference evidence="4" key="1">
    <citation type="submission" date="2015-07" db="EMBL/GenBank/DDBJ databases">
        <title>Complete genome sequence and phylogenetic analysis of Limnochorda pilosa.</title>
        <authorList>
            <person name="Watanabe M."/>
            <person name="Kojima H."/>
            <person name="Fukui M."/>
        </authorList>
    </citation>
    <scope>NUCLEOTIDE SEQUENCE [LARGE SCALE GENOMIC DNA]</scope>
    <source>
        <strain evidence="4">HC45</strain>
    </source>
</reference>
<evidence type="ECO:0000259" key="2">
    <source>
        <dbReference type="Pfam" id="PF01910"/>
    </source>
</evidence>